<name>A0A0P1AFX9_PLAHL</name>
<feature type="region of interest" description="Disordered" evidence="6">
    <location>
        <begin position="180"/>
        <end position="247"/>
    </location>
</feature>
<keyword evidence="3 5" id="KW-0175">Coiled coil</keyword>
<evidence type="ECO:0000256" key="3">
    <source>
        <dbReference type="ARBA" id="ARBA00023054"/>
    </source>
</evidence>
<comment type="similarity">
    <text evidence="2">Belongs to the RRP17 family.</text>
</comment>
<dbReference type="PANTHER" id="PTHR14577">
    <property type="entry name" value="NUCLEOLAR PROTEIN 12"/>
    <property type="match status" value="1"/>
</dbReference>
<feature type="region of interest" description="Disordered" evidence="6">
    <location>
        <begin position="138"/>
        <end position="167"/>
    </location>
</feature>
<evidence type="ECO:0000256" key="2">
    <source>
        <dbReference type="ARBA" id="ARBA00007175"/>
    </source>
</evidence>
<feature type="region of interest" description="Disordered" evidence="6">
    <location>
        <begin position="1"/>
        <end position="26"/>
    </location>
</feature>
<dbReference type="InterPro" id="IPR019186">
    <property type="entry name" value="Nucleolar_protein_12"/>
</dbReference>
<proteinExistence type="inferred from homology"/>
<evidence type="ECO:0000313" key="7">
    <source>
        <dbReference type="EMBL" id="CEG40001.1"/>
    </source>
</evidence>
<evidence type="ECO:0000256" key="5">
    <source>
        <dbReference type="SAM" id="Coils"/>
    </source>
</evidence>
<dbReference type="GeneID" id="36405279"/>
<evidence type="ECO:0000313" key="8">
    <source>
        <dbReference type="Proteomes" id="UP000054928"/>
    </source>
</evidence>
<protein>
    <submittedName>
        <fullName evidence="7">Uncharacterized conserved protein</fullName>
    </submittedName>
</protein>
<dbReference type="GO" id="GO:0005730">
    <property type="term" value="C:nucleolus"/>
    <property type="evidence" value="ECO:0007669"/>
    <property type="project" value="UniProtKB-SubCell"/>
</dbReference>
<feature type="compositionally biased region" description="Basic residues" evidence="6">
    <location>
        <begin position="181"/>
        <end position="194"/>
    </location>
</feature>
<evidence type="ECO:0000256" key="4">
    <source>
        <dbReference type="ARBA" id="ARBA00023242"/>
    </source>
</evidence>
<reference evidence="8" key="1">
    <citation type="submission" date="2014-09" db="EMBL/GenBank/DDBJ databases">
        <authorList>
            <person name="Sharma Rahul"/>
            <person name="Thines Marco"/>
        </authorList>
    </citation>
    <scope>NUCLEOTIDE SEQUENCE [LARGE SCALE GENOMIC DNA]</scope>
</reference>
<feature type="compositionally biased region" description="Basic residues" evidence="6">
    <location>
        <begin position="229"/>
        <end position="247"/>
    </location>
</feature>
<dbReference type="Pfam" id="PF09805">
    <property type="entry name" value="Nop25"/>
    <property type="match status" value="1"/>
</dbReference>
<feature type="coiled-coil region" evidence="5">
    <location>
        <begin position="56"/>
        <end position="92"/>
    </location>
</feature>
<evidence type="ECO:0000256" key="6">
    <source>
        <dbReference type="SAM" id="MobiDB-lite"/>
    </source>
</evidence>
<keyword evidence="4" id="KW-0539">Nucleus</keyword>
<comment type="subcellular location">
    <subcellularLocation>
        <location evidence="1">Nucleus</location>
        <location evidence="1">Nucleolus</location>
    </subcellularLocation>
</comment>
<dbReference type="Proteomes" id="UP000054928">
    <property type="component" value="Unassembled WGS sequence"/>
</dbReference>
<accession>A0A0P1AFX9</accession>
<feature type="compositionally biased region" description="Acidic residues" evidence="6">
    <location>
        <begin position="143"/>
        <end position="153"/>
    </location>
</feature>
<sequence length="247" mass="28322">MARTSSKAKLSRGMGDHPKVRKKSKLVVTFDPDKRKEYLTGFHKRKQERRRFGLDMEAYKTKKRQLEIKRQRREEQKEMMAALNLLDDYKKRDEEENDDLDDGDDACSAKAVTKIETFNDSFTQGKFGDIVTVTTSVGNLQSESDDSCEEETDESIHSAFQQKKSGGDKEQYLTLFQRIQQQRKGKALPSKRSKLKDARAFQKGGAVSNKKRGVEDGKNGGSAASKLSKQLKMKRQQRGGNKRYRKR</sequence>
<dbReference type="GO" id="GO:0019843">
    <property type="term" value="F:rRNA binding"/>
    <property type="evidence" value="ECO:0007669"/>
    <property type="project" value="TreeGrafter"/>
</dbReference>
<organism evidence="7 8">
    <name type="scientific">Plasmopara halstedii</name>
    <name type="common">Downy mildew of sunflower</name>
    <dbReference type="NCBI Taxonomy" id="4781"/>
    <lineage>
        <taxon>Eukaryota</taxon>
        <taxon>Sar</taxon>
        <taxon>Stramenopiles</taxon>
        <taxon>Oomycota</taxon>
        <taxon>Peronosporomycetes</taxon>
        <taxon>Peronosporales</taxon>
        <taxon>Peronosporaceae</taxon>
        <taxon>Plasmopara</taxon>
    </lineage>
</organism>
<dbReference type="PANTHER" id="PTHR14577:SF0">
    <property type="entry name" value="NUCLEOLAR PROTEIN 12"/>
    <property type="match status" value="1"/>
</dbReference>
<dbReference type="EMBL" id="CCYD01000468">
    <property type="protein sequence ID" value="CEG40001.1"/>
    <property type="molecule type" value="Genomic_DNA"/>
</dbReference>
<dbReference type="RefSeq" id="XP_024576370.1">
    <property type="nucleotide sequence ID" value="XM_024725611.1"/>
</dbReference>
<keyword evidence="8" id="KW-1185">Reference proteome</keyword>
<dbReference type="AlphaFoldDB" id="A0A0P1AFX9"/>
<dbReference type="OMA" id="GLDMEAY"/>
<dbReference type="STRING" id="4781.A0A0P1AFX9"/>
<dbReference type="OrthoDB" id="551633at2759"/>
<evidence type="ECO:0000256" key="1">
    <source>
        <dbReference type="ARBA" id="ARBA00004604"/>
    </source>
</evidence>